<dbReference type="InterPro" id="IPR050248">
    <property type="entry name" value="Polysacc_deacetylase_ArnD"/>
</dbReference>
<dbReference type="PANTHER" id="PTHR10587">
    <property type="entry name" value="GLYCOSYL TRANSFERASE-RELATED"/>
    <property type="match status" value="1"/>
</dbReference>
<comment type="caution">
    <text evidence="3">The sequence shown here is derived from an EMBL/GenBank/DDBJ whole genome shotgun (WGS) entry which is preliminary data.</text>
</comment>
<protein>
    <submittedName>
        <fullName evidence="3">Polysaccharide deacetylase family protein</fullName>
    </submittedName>
</protein>
<feature type="signal peptide" evidence="1">
    <location>
        <begin position="1"/>
        <end position="44"/>
    </location>
</feature>
<reference evidence="3" key="1">
    <citation type="journal article" date="2020" name="mSystems">
        <title>Genome- and Community-Level Interaction Insights into Carbon Utilization and Element Cycling Functions of Hydrothermarchaeota in Hydrothermal Sediment.</title>
        <authorList>
            <person name="Zhou Z."/>
            <person name="Liu Y."/>
            <person name="Xu W."/>
            <person name="Pan J."/>
            <person name="Luo Z.H."/>
            <person name="Li M."/>
        </authorList>
    </citation>
    <scope>NUCLEOTIDE SEQUENCE [LARGE SCALE GENOMIC DNA]</scope>
    <source>
        <strain evidence="3">SpSt-767</strain>
    </source>
</reference>
<dbReference type="SUPFAM" id="SSF88713">
    <property type="entry name" value="Glycoside hydrolase/deacetylase"/>
    <property type="match status" value="1"/>
</dbReference>
<accession>A0A7V6A1U8</accession>
<sequence>MRKYYFISVIMVLNRARNRLFSGAGGLLALLAAGLCCTGAVVSAADPATIWCGPASEHEVALTFDDGPSPTYTCQILSLLKKYHVKATFFVLGRKVEQYPQVIKTMLQEGHEVGNHTYDHPCLTKVDEQERERELERTDLDLDMLGCPQNCQLIRPPYSAFDDRLVAYLKHTRRAVALWNLDSGDWRGLDADTIVHNVLDRVKNGSIIIFHDSDEKDQADRRPTVAALKVILPTLQARGYRMVTVSEMALRLKRCSK</sequence>
<dbReference type="Gene3D" id="3.20.20.370">
    <property type="entry name" value="Glycoside hydrolase/deacetylase"/>
    <property type="match status" value="1"/>
</dbReference>
<feature type="chain" id="PRO_5031378716" evidence="1">
    <location>
        <begin position="45"/>
        <end position="257"/>
    </location>
</feature>
<evidence type="ECO:0000256" key="1">
    <source>
        <dbReference type="SAM" id="SignalP"/>
    </source>
</evidence>
<proteinExistence type="predicted"/>
<dbReference type="GO" id="GO:0005975">
    <property type="term" value="P:carbohydrate metabolic process"/>
    <property type="evidence" value="ECO:0007669"/>
    <property type="project" value="InterPro"/>
</dbReference>
<gene>
    <name evidence="3" type="ORF">ENV52_02830</name>
</gene>
<dbReference type="AlphaFoldDB" id="A0A7V6A1U8"/>
<feature type="domain" description="NodB homology" evidence="2">
    <location>
        <begin position="58"/>
        <end position="243"/>
    </location>
</feature>
<name>A0A7V6A1U8_9BACT</name>
<organism evidence="3">
    <name type="scientific">Desulfobacca acetoxidans</name>
    <dbReference type="NCBI Taxonomy" id="60893"/>
    <lineage>
        <taxon>Bacteria</taxon>
        <taxon>Pseudomonadati</taxon>
        <taxon>Thermodesulfobacteriota</taxon>
        <taxon>Desulfobaccia</taxon>
        <taxon>Desulfobaccales</taxon>
        <taxon>Desulfobaccaceae</taxon>
        <taxon>Desulfobacca</taxon>
    </lineage>
</organism>
<dbReference type="PROSITE" id="PS51677">
    <property type="entry name" value="NODB"/>
    <property type="match status" value="1"/>
</dbReference>
<dbReference type="EMBL" id="DTGR01000043">
    <property type="protein sequence ID" value="HHS28620.1"/>
    <property type="molecule type" value="Genomic_DNA"/>
</dbReference>
<dbReference type="GO" id="GO:0016810">
    <property type="term" value="F:hydrolase activity, acting on carbon-nitrogen (but not peptide) bonds"/>
    <property type="evidence" value="ECO:0007669"/>
    <property type="project" value="InterPro"/>
</dbReference>
<dbReference type="Pfam" id="PF01522">
    <property type="entry name" value="Polysacc_deac_1"/>
    <property type="match status" value="1"/>
</dbReference>
<dbReference type="InterPro" id="IPR002509">
    <property type="entry name" value="NODB_dom"/>
</dbReference>
<evidence type="ECO:0000259" key="2">
    <source>
        <dbReference type="PROSITE" id="PS51677"/>
    </source>
</evidence>
<dbReference type="CDD" id="cd10917">
    <property type="entry name" value="CE4_NodB_like_6s_7s"/>
    <property type="match status" value="1"/>
</dbReference>
<keyword evidence="1" id="KW-0732">Signal</keyword>
<dbReference type="InterPro" id="IPR011330">
    <property type="entry name" value="Glyco_hydro/deAcase_b/a-brl"/>
</dbReference>
<evidence type="ECO:0000313" key="3">
    <source>
        <dbReference type="EMBL" id="HHS28620.1"/>
    </source>
</evidence>